<evidence type="ECO:0008006" key="5">
    <source>
        <dbReference type="Google" id="ProtNLM"/>
    </source>
</evidence>
<feature type="compositionally biased region" description="Pro residues" evidence="2">
    <location>
        <begin position="110"/>
        <end position="125"/>
    </location>
</feature>
<feature type="region of interest" description="Disordered" evidence="2">
    <location>
        <begin position="406"/>
        <end position="446"/>
    </location>
</feature>
<keyword evidence="4" id="KW-1185">Reference proteome</keyword>
<dbReference type="AlphaFoldDB" id="A0A150GFQ5"/>
<name>A0A150GFQ5_GONPE</name>
<dbReference type="STRING" id="33097.A0A150GFQ5"/>
<accession>A0A150GFQ5</accession>
<gene>
    <name evidence="3" type="ORF">GPECTOR_26g572</name>
</gene>
<evidence type="ECO:0000313" key="4">
    <source>
        <dbReference type="Proteomes" id="UP000075714"/>
    </source>
</evidence>
<protein>
    <recommendedName>
        <fullName evidence="5">RAMA domain-containing protein</fullName>
    </recommendedName>
</protein>
<dbReference type="Proteomes" id="UP000075714">
    <property type="component" value="Unassembled WGS sequence"/>
</dbReference>
<dbReference type="EMBL" id="LSYV01000027">
    <property type="protein sequence ID" value="KXZ48669.1"/>
    <property type="molecule type" value="Genomic_DNA"/>
</dbReference>
<dbReference type="OrthoDB" id="515696at2759"/>
<reference evidence="4" key="1">
    <citation type="journal article" date="2016" name="Nat. Commun.">
        <title>The Gonium pectorale genome demonstrates co-option of cell cycle regulation during the evolution of multicellularity.</title>
        <authorList>
            <person name="Hanschen E.R."/>
            <person name="Marriage T.N."/>
            <person name="Ferris P.J."/>
            <person name="Hamaji T."/>
            <person name="Toyoda A."/>
            <person name="Fujiyama A."/>
            <person name="Neme R."/>
            <person name="Noguchi H."/>
            <person name="Minakuchi Y."/>
            <person name="Suzuki M."/>
            <person name="Kawai-Toyooka H."/>
            <person name="Smith D.R."/>
            <person name="Sparks H."/>
            <person name="Anderson J."/>
            <person name="Bakaric R."/>
            <person name="Luria V."/>
            <person name="Karger A."/>
            <person name="Kirschner M.W."/>
            <person name="Durand P.M."/>
            <person name="Michod R.E."/>
            <person name="Nozaki H."/>
            <person name="Olson B.J."/>
        </authorList>
    </citation>
    <scope>NUCLEOTIDE SEQUENCE [LARGE SCALE GENOMIC DNA]</scope>
    <source>
        <strain evidence="4">NIES-2863</strain>
    </source>
</reference>
<feature type="compositionally biased region" description="Low complexity" evidence="2">
    <location>
        <begin position="433"/>
        <end position="446"/>
    </location>
</feature>
<sequence>MTQLGSTGPVAQDSATPPATSRWPPQQLPTGEPHGQPPRDLEPRPLDLAGLPSGPGGSGDRPAAATPSARAALLQQAEREARRWLEGARDLPTQARTALLQELLAGGVPAPRPPPSAPSAPPPPSHSQCQQHQELVNLAGLEGRLQELQDELRGQLRGHLLADREAVGVSRRTEEEQVLQGRGLLAEERPSAHAAGLLQRLAREIGDPVRVGDDPWVAAAAAGALHGLEGGSAAGLLGAWSPQHPTRDPRFKRPRSADGHHLADDAVGQPRGPAQSPPPPPYGVSSIPLRRPVYRDGVRVKRTRNRTAPTMADCVKRGLVPVGPATLTVGQSRDSHIQVEITAAGEVVHGGVPYPSLSSFALAVLRCRNIHRLACDGWHEVRLGGVKMTEFRQRCVELMVEAGELSKDGSVRRRPGHEGTGAEDAQQQRRDQGAGPAAPLPGQGSG</sequence>
<feature type="region of interest" description="Disordered" evidence="2">
    <location>
        <begin position="106"/>
        <end position="130"/>
    </location>
</feature>
<comment type="caution">
    <text evidence="3">The sequence shown here is derived from an EMBL/GenBank/DDBJ whole genome shotgun (WGS) entry which is preliminary data.</text>
</comment>
<proteinExistence type="predicted"/>
<feature type="region of interest" description="Disordered" evidence="2">
    <location>
        <begin position="236"/>
        <end position="288"/>
    </location>
</feature>
<feature type="coiled-coil region" evidence="1">
    <location>
        <begin position="131"/>
        <end position="158"/>
    </location>
</feature>
<evidence type="ECO:0000256" key="2">
    <source>
        <dbReference type="SAM" id="MobiDB-lite"/>
    </source>
</evidence>
<feature type="compositionally biased region" description="Basic and acidic residues" evidence="2">
    <location>
        <begin position="245"/>
        <end position="264"/>
    </location>
</feature>
<feature type="compositionally biased region" description="Low complexity" evidence="2">
    <location>
        <begin position="60"/>
        <end position="72"/>
    </location>
</feature>
<keyword evidence="1" id="KW-0175">Coiled coil</keyword>
<organism evidence="3 4">
    <name type="scientific">Gonium pectorale</name>
    <name type="common">Green alga</name>
    <dbReference type="NCBI Taxonomy" id="33097"/>
    <lineage>
        <taxon>Eukaryota</taxon>
        <taxon>Viridiplantae</taxon>
        <taxon>Chlorophyta</taxon>
        <taxon>core chlorophytes</taxon>
        <taxon>Chlorophyceae</taxon>
        <taxon>CS clade</taxon>
        <taxon>Chlamydomonadales</taxon>
        <taxon>Volvocaceae</taxon>
        <taxon>Gonium</taxon>
    </lineage>
</organism>
<evidence type="ECO:0000256" key="1">
    <source>
        <dbReference type="SAM" id="Coils"/>
    </source>
</evidence>
<feature type="region of interest" description="Disordered" evidence="2">
    <location>
        <begin position="1"/>
        <end position="77"/>
    </location>
</feature>
<evidence type="ECO:0000313" key="3">
    <source>
        <dbReference type="EMBL" id="KXZ48669.1"/>
    </source>
</evidence>